<evidence type="ECO:0000313" key="1">
    <source>
        <dbReference type="EMBL" id="CAI9085620.1"/>
    </source>
</evidence>
<dbReference type="EMBL" id="OX458932">
    <property type="protein sequence ID" value="CAI9085620.1"/>
    <property type="molecule type" value="Genomic_DNA"/>
</dbReference>
<proteinExistence type="predicted"/>
<gene>
    <name evidence="1" type="ORF">MFUM_1264</name>
</gene>
<accession>A0ABN8XEC5</accession>
<evidence type="ECO:0000313" key="2">
    <source>
        <dbReference type="Proteomes" id="UP001161497"/>
    </source>
</evidence>
<reference evidence="1" key="1">
    <citation type="submission" date="2023-03" db="EMBL/GenBank/DDBJ databases">
        <authorList>
            <person name="Cremers G."/>
            <person name="Picone N."/>
        </authorList>
    </citation>
    <scope>NUCLEOTIDE SEQUENCE</scope>
    <source>
        <strain evidence="1">Sample_alias</strain>
    </source>
</reference>
<protein>
    <submittedName>
        <fullName evidence="1">Uncharacterized protein</fullName>
    </submittedName>
</protein>
<name>A0ABN8XEC5_9BACT</name>
<sequence length="97" mass="10465">MPLDCRLHLAQPHSALFSAQVVSADPPGLKRALGIPPDRLKPAPLLSLLLVNARQPDEQLTAAFPIPLPMIVGEDFGETGFDATGFAFPSLRNLHCR</sequence>
<keyword evidence="2" id="KW-1185">Reference proteome</keyword>
<organism evidence="1 2">
    <name type="scientific">Candidatus Methylacidiphilum fumarolicum</name>
    <dbReference type="NCBI Taxonomy" id="591154"/>
    <lineage>
        <taxon>Bacteria</taxon>
        <taxon>Pseudomonadati</taxon>
        <taxon>Verrucomicrobiota</taxon>
        <taxon>Methylacidiphilae</taxon>
        <taxon>Methylacidiphilales</taxon>
        <taxon>Methylacidiphilaceae</taxon>
        <taxon>Methylacidiphilum (ex Ratnadevi et al. 2023)</taxon>
    </lineage>
</organism>
<dbReference type="Proteomes" id="UP001161497">
    <property type="component" value="Chromosome"/>
</dbReference>